<keyword evidence="2" id="KW-1185">Reference proteome</keyword>
<evidence type="ECO:0000313" key="1">
    <source>
        <dbReference type="EMBL" id="QIN78137.1"/>
    </source>
</evidence>
<dbReference type="Proteomes" id="UP000502706">
    <property type="component" value="Chromosome"/>
</dbReference>
<gene>
    <name evidence="1" type="ORF">GBA65_06020</name>
</gene>
<organism evidence="1 2">
    <name type="scientific">Rubrobacter marinus</name>
    <dbReference type="NCBI Taxonomy" id="2653852"/>
    <lineage>
        <taxon>Bacteria</taxon>
        <taxon>Bacillati</taxon>
        <taxon>Actinomycetota</taxon>
        <taxon>Rubrobacteria</taxon>
        <taxon>Rubrobacterales</taxon>
        <taxon>Rubrobacteraceae</taxon>
        <taxon>Rubrobacter</taxon>
    </lineage>
</organism>
<dbReference type="InterPro" id="IPR009758">
    <property type="entry name" value="DUF1326"/>
</dbReference>
<reference evidence="1 2" key="1">
    <citation type="submission" date="2019-10" db="EMBL/GenBank/DDBJ databases">
        <title>Rubrobacter sp nov SCSIO 52915 isolated from a deep-sea sediment in the South China Sea.</title>
        <authorList>
            <person name="Chen R.W."/>
        </authorList>
    </citation>
    <scope>NUCLEOTIDE SEQUENCE [LARGE SCALE GENOMIC DNA]</scope>
    <source>
        <strain evidence="1 2">SCSIO 52915</strain>
    </source>
</reference>
<dbReference type="KEGG" id="rmar:GBA65_06020"/>
<accession>A0A6G8PVC5</accession>
<sequence length="206" mass="21927">MAYQLEGRILEVCDCNVLCPCWIGEDPDNGTCEAVVAYHVDRGTVGGVDVSGRTYASLTHIPGNIFQGDWKIVAYVDDGATAEQAEALLNVFTGKLGGPLADFAQLIGEVVAVERAPIVFTVEEGKGSLRIGAGMNPVVEADMASYVGATEKPTTLQETVFSTIPGSPAYVSKAAKYRRNSSGYGLRDMDISNNNAIQGHFRFEAA</sequence>
<protein>
    <submittedName>
        <fullName evidence="1">DUF1326 domain-containing protein</fullName>
    </submittedName>
</protein>
<name>A0A6G8PVC5_9ACTN</name>
<dbReference type="AlphaFoldDB" id="A0A6G8PVC5"/>
<proteinExistence type="predicted"/>
<evidence type="ECO:0000313" key="2">
    <source>
        <dbReference type="Proteomes" id="UP000502706"/>
    </source>
</evidence>
<dbReference type="RefSeq" id="WP_166395812.1">
    <property type="nucleotide sequence ID" value="NZ_CP045121.1"/>
</dbReference>
<dbReference type="Pfam" id="PF07040">
    <property type="entry name" value="DUF1326"/>
    <property type="match status" value="1"/>
</dbReference>
<dbReference type="EMBL" id="CP045121">
    <property type="protein sequence ID" value="QIN78137.1"/>
    <property type="molecule type" value="Genomic_DNA"/>
</dbReference>